<feature type="compositionally biased region" description="Basic and acidic residues" evidence="1">
    <location>
        <begin position="97"/>
        <end position="147"/>
    </location>
</feature>
<reference evidence="2" key="1">
    <citation type="submission" date="2023-07" db="EMBL/GenBank/DDBJ databases">
        <authorList>
            <consortium name="CYATHOMIX"/>
        </authorList>
    </citation>
    <scope>NUCLEOTIDE SEQUENCE</scope>
    <source>
        <strain evidence="2">N/A</strain>
    </source>
</reference>
<feature type="compositionally biased region" description="Basic residues" evidence="1">
    <location>
        <begin position="282"/>
        <end position="296"/>
    </location>
</feature>
<feature type="region of interest" description="Disordered" evidence="1">
    <location>
        <begin position="81"/>
        <end position="347"/>
    </location>
</feature>
<feature type="compositionally biased region" description="Basic and acidic residues" evidence="1">
    <location>
        <begin position="156"/>
        <end position="211"/>
    </location>
</feature>
<dbReference type="PANTHER" id="PTHR31128:SF9">
    <property type="entry name" value="DUF3444 DOMAIN-CONTAINING PROTEIN-RELATED"/>
    <property type="match status" value="1"/>
</dbReference>
<proteinExistence type="predicted"/>
<dbReference type="EMBL" id="CATQJL010000305">
    <property type="protein sequence ID" value="CAJ0602948.1"/>
    <property type="molecule type" value="Genomic_DNA"/>
</dbReference>
<organism evidence="2 3">
    <name type="scientific">Cylicocyclus nassatus</name>
    <name type="common">Nematode worm</name>
    <dbReference type="NCBI Taxonomy" id="53992"/>
    <lineage>
        <taxon>Eukaryota</taxon>
        <taxon>Metazoa</taxon>
        <taxon>Ecdysozoa</taxon>
        <taxon>Nematoda</taxon>
        <taxon>Chromadorea</taxon>
        <taxon>Rhabditida</taxon>
        <taxon>Rhabditina</taxon>
        <taxon>Rhabditomorpha</taxon>
        <taxon>Strongyloidea</taxon>
        <taxon>Strongylidae</taxon>
        <taxon>Cylicocyclus</taxon>
    </lineage>
</organism>
<evidence type="ECO:0000313" key="2">
    <source>
        <dbReference type="EMBL" id="CAJ0602948.1"/>
    </source>
</evidence>
<dbReference type="Proteomes" id="UP001176961">
    <property type="component" value="Unassembled WGS sequence"/>
</dbReference>
<gene>
    <name evidence="2" type="ORF">CYNAS_LOCUS14931</name>
</gene>
<comment type="caution">
    <text evidence="2">The sequence shown here is derived from an EMBL/GenBank/DDBJ whole genome shotgun (WGS) entry which is preliminary data.</text>
</comment>
<evidence type="ECO:0000313" key="3">
    <source>
        <dbReference type="Proteomes" id="UP001176961"/>
    </source>
</evidence>
<feature type="compositionally biased region" description="Polar residues" evidence="1">
    <location>
        <begin position="300"/>
        <end position="310"/>
    </location>
</feature>
<accession>A0AA36H3M0</accession>
<keyword evidence="3" id="KW-1185">Reference proteome</keyword>
<evidence type="ECO:0000256" key="1">
    <source>
        <dbReference type="SAM" id="MobiDB-lite"/>
    </source>
</evidence>
<name>A0AA36H3M0_CYLNA</name>
<dbReference type="AlphaFoldDB" id="A0AA36H3M0"/>
<dbReference type="PANTHER" id="PTHR31128">
    <property type="entry name" value="PROTEIN CBR-CLEC-135-RELATED"/>
    <property type="match status" value="1"/>
</dbReference>
<feature type="compositionally biased region" description="Basic residues" evidence="1">
    <location>
        <begin position="84"/>
        <end position="96"/>
    </location>
</feature>
<sequence length="470" mass="54687">MESECPTPYNSLYIPVKRKDVVCCKHGIACEVARKEKEQEMIGEDNISDQYVNLVDTKRDATKTRDELIQSLAGRLKELEARNVRRKEKKRSRRRRAKEERIKEEERCREMERARLKSTDENIKMKGDESEQGSRQKAEEFVRKQDESGDMQGDDDLVRRLEGDQSLDDAEHQKRREKRRKSEGLRGRKGSFDYDDSSKKVRKRGESKPTKDQSSSPSSDRGFPVKKHPTFRKPGSPRGSYTSERSKGSQRKSRRKESSSDFSSSVSRGLVGDLDVSEGTRSRRKKEHREKKKRERRQPSETSGSEQQMFESIRNIMPREEETGQQGRVDMETSQPPPVSAGTASQQPLKGIAKSVYIGVCNFAKAEEQVEKRSDFRVYHQLAHRPLLDDLEQELPLIVVYKTANGSFRHYPIRRRKVGNSSYFYVDYGDPKVQAHASLDHLVRYYQINAQRHPNNRQYADQFPWWEVHL</sequence>
<protein>
    <submittedName>
        <fullName evidence="2">Uncharacterized protein</fullName>
    </submittedName>
</protein>